<reference evidence="2 3" key="1">
    <citation type="journal article" date="2015" name="Sci. Rep.">
        <title>Chromosome-level genome map provides insights into diverse defense mechanisms in the medicinal fungus Ganoderma sinense.</title>
        <authorList>
            <person name="Zhu Y."/>
            <person name="Xu J."/>
            <person name="Sun C."/>
            <person name="Zhou S."/>
            <person name="Xu H."/>
            <person name="Nelson D.R."/>
            <person name="Qian J."/>
            <person name="Song J."/>
            <person name="Luo H."/>
            <person name="Xiang L."/>
            <person name="Li Y."/>
            <person name="Xu Z."/>
            <person name="Ji A."/>
            <person name="Wang L."/>
            <person name="Lu S."/>
            <person name="Hayward A."/>
            <person name="Sun W."/>
            <person name="Li X."/>
            <person name="Schwartz D.C."/>
            <person name="Wang Y."/>
            <person name="Chen S."/>
        </authorList>
    </citation>
    <scope>NUCLEOTIDE SEQUENCE [LARGE SCALE GENOMIC DNA]</scope>
    <source>
        <strain evidence="2 3">ZZ0214-1</strain>
    </source>
</reference>
<keyword evidence="3" id="KW-1185">Reference proteome</keyword>
<protein>
    <recommendedName>
        <fullName evidence="4">Hydrophobin</fullName>
    </recommendedName>
</protein>
<sequence length="156" mass="16251">MLALIRVAALTTLLFTQAARATPVASTVTTTTDGAPLPKGFPVRTLDLTTLANITRALGVHSDTSDVTFNPATLFLCNDLSCSTVCQQIALNMALVDECVPTTIFASAGIVQAANSGLPFPVLVGTPECASVAQIPTVNECFNFGGTELSNYDILE</sequence>
<organism evidence="2 3">
    <name type="scientific">Ganoderma sinense ZZ0214-1</name>
    <dbReference type="NCBI Taxonomy" id="1077348"/>
    <lineage>
        <taxon>Eukaryota</taxon>
        <taxon>Fungi</taxon>
        <taxon>Dikarya</taxon>
        <taxon>Basidiomycota</taxon>
        <taxon>Agaricomycotina</taxon>
        <taxon>Agaricomycetes</taxon>
        <taxon>Polyporales</taxon>
        <taxon>Polyporaceae</taxon>
        <taxon>Ganoderma</taxon>
    </lineage>
</organism>
<evidence type="ECO:0000313" key="2">
    <source>
        <dbReference type="EMBL" id="PIL25376.1"/>
    </source>
</evidence>
<comment type="caution">
    <text evidence="2">The sequence shown here is derived from an EMBL/GenBank/DDBJ whole genome shotgun (WGS) entry which is preliminary data.</text>
</comment>
<feature type="signal peptide" evidence="1">
    <location>
        <begin position="1"/>
        <end position="21"/>
    </location>
</feature>
<gene>
    <name evidence="2" type="ORF">GSI_13266</name>
</gene>
<accession>A0A2G8RV30</accession>
<evidence type="ECO:0000313" key="3">
    <source>
        <dbReference type="Proteomes" id="UP000230002"/>
    </source>
</evidence>
<dbReference type="AlphaFoldDB" id="A0A2G8RV30"/>
<evidence type="ECO:0008006" key="4">
    <source>
        <dbReference type="Google" id="ProtNLM"/>
    </source>
</evidence>
<dbReference type="Proteomes" id="UP000230002">
    <property type="component" value="Unassembled WGS sequence"/>
</dbReference>
<proteinExistence type="predicted"/>
<keyword evidence="1" id="KW-0732">Signal</keyword>
<dbReference type="EMBL" id="AYKW01000056">
    <property type="protein sequence ID" value="PIL25376.1"/>
    <property type="molecule type" value="Genomic_DNA"/>
</dbReference>
<name>A0A2G8RV30_9APHY</name>
<evidence type="ECO:0000256" key="1">
    <source>
        <dbReference type="SAM" id="SignalP"/>
    </source>
</evidence>
<feature type="chain" id="PRO_5013916713" description="Hydrophobin" evidence="1">
    <location>
        <begin position="22"/>
        <end position="156"/>
    </location>
</feature>
<dbReference type="OrthoDB" id="2745955at2759"/>